<gene>
    <name evidence="2" type="ORF">ACFQ4H_18755</name>
</gene>
<proteinExistence type="predicted"/>
<evidence type="ECO:0000313" key="3">
    <source>
        <dbReference type="Proteomes" id="UP001597260"/>
    </source>
</evidence>
<sequence length="183" mass="18871">MRRSLMIGMTAVPMMIVLAVAGCSRPGAGEQVATAGGTAGAKPSASVDGPALSEADQQLRFARCMRENGIDVPDPVPGGQNGTIRVGGGNDAVKVKAAVDACRSFLPNGGQVGKLDPEQAENMRRLAQCLRENGIPDFPDPAPDGSLKIDPGVFGSKDLNDPTLKAAMQKCQQYLPKLAGGGK</sequence>
<protein>
    <recommendedName>
        <fullName evidence="4">Secreted protein</fullName>
    </recommendedName>
</protein>
<keyword evidence="1" id="KW-0732">Signal</keyword>
<evidence type="ECO:0008006" key="4">
    <source>
        <dbReference type="Google" id="ProtNLM"/>
    </source>
</evidence>
<evidence type="ECO:0000313" key="2">
    <source>
        <dbReference type="EMBL" id="MFD1323133.1"/>
    </source>
</evidence>
<dbReference type="Proteomes" id="UP001597260">
    <property type="component" value="Unassembled WGS sequence"/>
</dbReference>
<organism evidence="2 3">
    <name type="scientific">Micromonospora sonneratiae</name>
    <dbReference type="NCBI Taxonomy" id="1184706"/>
    <lineage>
        <taxon>Bacteria</taxon>
        <taxon>Bacillati</taxon>
        <taxon>Actinomycetota</taxon>
        <taxon>Actinomycetes</taxon>
        <taxon>Micromonosporales</taxon>
        <taxon>Micromonosporaceae</taxon>
        <taxon>Micromonospora</taxon>
    </lineage>
</organism>
<accession>A0ABW3YFB3</accession>
<name>A0ABW3YFB3_9ACTN</name>
<dbReference type="EMBL" id="JBHTMP010000028">
    <property type="protein sequence ID" value="MFD1323133.1"/>
    <property type="molecule type" value="Genomic_DNA"/>
</dbReference>
<feature type="chain" id="PRO_5046754500" description="Secreted protein" evidence="1">
    <location>
        <begin position="20"/>
        <end position="183"/>
    </location>
</feature>
<comment type="caution">
    <text evidence="2">The sequence shown here is derived from an EMBL/GenBank/DDBJ whole genome shotgun (WGS) entry which is preliminary data.</text>
</comment>
<dbReference type="PROSITE" id="PS51257">
    <property type="entry name" value="PROKAR_LIPOPROTEIN"/>
    <property type="match status" value="1"/>
</dbReference>
<evidence type="ECO:0000256" key="1">
    <source>
        <dbReference type="SAM" id="SignalP"/>
    </source>
</evidence>
<feature type="signal peptide" evidence="1">
    <location>
        <begin position="1"/>
        <end position="19"/>
    </location>
</feature>
<dbReference type="RefSeq" id="WP_377572286.1">
    <property type="nucleotide sequence ID" value="NZ_JBHTMP010000028.1"/>
</dbReference>
<keyword evidence="3" id="KW-1185">Reference proteome</keyword>
<reference evidence="3" key="1">
    <citation type="journal article" date="2019" name="Int. J. Syst. Evol. Microbiol.">
        <title>The Global Catalogue of Microorganisms (GCM) 10K type strain sequencing project: providing services to taxonomists for standard genome sequencing and annotation.</title>
        <authorList>
            <consortium name="The Broad Institute Genomics Platform"/>
            <consortium name="The Broad Institute Genome Sequencing Center for Infectious Disease"/>
            <person name="Wu L."/>
            <person name="Ma J."/>
        </authorList>
    </citation>
    <scope>NUCLEOTIDE SEQUENCE [LARGE SCALE GENOMIC DNA]</scope>
    <source>
        <strain evidence="3">JCM 31037</strain>
    </source>
</reference>